<dbReference type="Proteomes" id="UP000287651">
    <property type="component" value="Unassembled WGS sequence"/>
</dbReference>
<reference evidence="1 2" key="1">
    <citation type="journal article" date="2014" name="Agronomy (Basel)">
        <title>A Draft Genome Sequence for Ensete ventricosum, the Drought-Tolerant Tree Against Hunger.</title>
        <authorList>
            <person name="Harrison J."/>
            <person name="Moore K.A."/>
            <person name="Paszkiewicz K."/>
            <person name="Jones T."/>
            <person name="Grant M."/>
            <person name="Ambacheew D."/>
            <person name="Muzemil S."/>
            <person name="Studholme D.J."/>
        </authorList>
    </citation>
    <scope>NUCLEOTIDE SEQUENCE [LARGE SCALE GENOMIC DNA]</scope>
</reference>
<name>A0A426Z196_ENSVE</name>
<evidence type="ECO:0000313" key="1">
    <source>
        <dbReference type="EMBL" id="RRT57738.1"/>
    </source>
</evidence>
<dbReference type="AlphaFoldDB" id="A0A426Z196"/>
<evidence type="ECO:0000313" key="2">
    <source>
        <dbReference type="Proteomes" id="UP000287651"/>
    </source>
</evidence>
<protein>
    <submittedName>
        <fullName evidence="1">Uncharacterized protein</fullName>
    </submittedName>
</protein>
<comment type="caution">
    <text evidence="1">The sequence shown here is derived from an EMBL/GenBank/DDBJ whole genome shotgun (WGS) entry which is preliminary data.</text>
</comment>
<organism evidence="1 2">
    <name type="scientific">Ensete ventricosum</name>
    <name type="common">Abyssinian banana</name>
    <name type="synonym">Musa ensete</name>
    <dbReference type="NCBI Taxonomy" id="4639"/>
    <lineage>
        <taxon>Eukaryota</taxon>
        <taxon>Viridiplantae</taxon>
        <taxon>Streptophyta</taxon>
        <taxon>Embryophyta</taxon>
        <taxon>Tracheophyta</taxon>
        <taxon>Spermatophyta</taxon>
        <taxon>Magnoliopsida</taxon>
        <taxon>Liliopsida</taxon>
        <taxon>Zingiberales</taxon>
        <taxon>Musaceae</taxon>
        <taxon>Ensete</taxon>
    </lineage>
</organism>
<gene>
    <name evidence="1" type="ORF">B296_00044373</name>
</gene>
<proteinExistence type="predicted"/>
<sequence>MVNKEGFLFSVYLEIAVEVGEADGGGIFERAHGLPPTLQRRHVPSPPRLALRLPRAYSLPLSLSLFSPSDGFGDADALCSVEAYHSLSFIRVAVTVCLSLFPVPFSSSLVGRHDDDDDDGQLLFLLFHLPHMPLNTSLYDVRIPIRIGIPIATRRNPYR</sequence>
<dbReference type="EMBL" id="AMZH03009018">
    <property type="protein sequence ID" value="RRT57738.1"/>
    <property type="molecule type" value="Genomic_DNA"/>
</dbReference>
<accession>A0A426Z196</accession>